<feature type="compositionally biased region" description="Low complexity" evidence="1">
    <location>
        <begin position="17"/>
        <end position="30"/>
    </location>
</feature>
<sequence>MNTKNGRKRTPLRSRVRSTALRTRTRSNTSSRRHRSRSSNSSLTKIEVLQD</sequence>
<dbReference type="KEGG" id="ncon:LC1Nh_0047"/>
<name>A0A5Q0UG70_9ARCH</name>
<accession>A0A5Q0UG70</accession>
<gene>
    <name evidence="2" type="ORF">LC1Nh_0047</name>
</gene>
<organism evidence="2 3">
    <name type="scientific">Candidatus Nanohalobium constans</name>
    <dbReference type="NCBI Taxonomy" id="2565781"/>
    <lineage>
        <taxon>Archaea</taxon>
        <taxon>Candidatus Nanohalarchaeota</taxon>
        <taxon>Candidatus Nanohalobia</taxon>
        <taxon>Candidatus Nanohalobiales</taxon>
        <taxon>Candidatus Nanohalobiaceae</taxon>
        <taxon>Candidatus Nanohalobium</taxon>
    </lineage>
</organism>
<protein>
    <submittedName>
        <fullName evidence="2">Uncharacterized protein</fullName>
    </submittedName>
</protein>
<evidence type="ECO:0000313" key="3">
    <source>
        <dbReference type="Proteomes" id="UP000377803"/>
    </source>
</evidence>
<dbReference type="EMBL" id="CP040089">
    <property type="protein sequence ID" value="QGA79955.1"/>
    <property type="molecule type" value="Genomic_DNA"/>
</dbReference>
<proteinExistence type="predicted"/>
<dbReference type="Proteomes" id="UP000377803">
    <property type="component" value="Chromosome"/>
</dbReference>
<feature type="compositionally biased region" description="Basic residues" evidence="1">
    <location>
        <begin position="1"/>
        <end position="16"/>
    </location>
</feature>
<evidence type="ECO:0000256" key="1">
    <source>
        <dbReference type="SAM" id="MobiDB-lite"/>
    </source>
</evidence>
<evidence type="ECO:0000313" key="2">
    <source>
        <dbReference type="EMBL" id="QGA79955.1"/>
    </source>
</evidence>
<feature type="region of interest" description="Disordered" evidence="1">
    <location>
        <begin position="1"/>
        <end position="51"/>
    </location>
</feature>
<reference evidence="3" key="1">
    <citation type="submission" date="2019-05" db="EMBL/GenBank/DDBJ databases">
        <title>Candidatus Nanohalobium constans, a novel model system to study the DPANN nano-sized archaea: genomic and physiological characterization of a nanoarchaeon co-cultured with its chitinotrophic host.</title>
        <authorList>
            <person name="La Cono V."/>
            <person name="Arcadi E."/>
            <person name="Crisafi F."/>
            <person name="Denaro R."/>
            <person name="La Spada G."/>
            <person name="Messina E."/>
            <person name="Smedile F."/>
            <person name="Toshchakov S.V."/>
            <person name="Shevchenko M.A."/>
            <person name="Golyshin P.N."/>
            <person name="Golyshina O.V."/>
            <person name="Ferrer M."/>
            <person name="Rohde M."/>
            <person name="Mushegian A."/>
            <person name="Sorokin D.Y."/>
            <person name="Giuliano L."/>
            <person name="Yakimov M.M."/>
        </authorList>
    </citation>
    <scope>NUCLEOTIDE SEQUENCE [LARGE SCALE GENOMIC DNA]</scope>
    <source>
        <strain evidence="3">LC1Nh</strain>
    </source>
</reference>
<dbReference type="AlphaFoldDB" id="A0A5Q0UG70"/>
<keyword evidence="3" id="KW-1185">Reference proteome</keyword>